<dbReference type="InterPro" id="IPR011990">
    <property type="entry name" value="TPR-like_helical_dom_sf"/>
</dbReference>
<dbReference type="Gene3D" id="3.40.50.300">
    <property type="entry name" value="P-loop containing nucleotide triphosphate hydrolases"/>
    <property type="match status" value="1"/>
</dbReference>
<dbReference type="PANTHER" id="PTHR10039">
    <property type="entry name" value="AMELOGENIN"/>
    <property type="match status" value="1"/>
</dbReference>
<accession>A0A0C3HX02</accession>
<dbReference type="HOGENOM" id="CLU_018057_0_0_1"/>
<evidence type="ECO:0000256" key="2">
    <source>
        <dbReference type="SAM" id="MobiDB-lite"/>
    </source>
</evidence>
<reference evidence="5" key="2">
    <citation type="submission" date="2015-01" db="EMBL/GenBank/DDBJ databases">
        <title>Evolutionary Origins and Diversification of the Mycorrhizal Mutualists.</title>
        <authorList>
            <consortium name="DOE Joint Genome Institute"/>
            <consortium name="Mycorrhizal Genomics Consortium"/>
            <person name="Kohler A."/>
            <person name="Kuo A."/>
            <person name="Nagy L.G."/>
            <person name="Floudas D."/>
            <person name="Copeland A."/>
            <person name="Barry K.W."/>
            <person name="Cichocki N."/>
            <person name="Veneault-Fourrey C."/>
            <person name="LaButti K."/>
            <person name="Lindquist E.A."/>
            <person name="Lipzen A."/>
            <person name="Lundell T."/>
            <person name="Morin E."/>
            <person name="Murat C."/>
            <person name="Riley R."/>
            <person name="Ohm R."/>
            <person name="Sun H."/>
            <person name="Tunlid A."/>
            <person name="Henrissat B."/>
            <person name="Grigoriev I.V."/>
            <person name="Hibbett D.S."/>
            <person name="Martin F."/>
        </authorList>
    </citation>
    <scope>NUCLEOTIDE SEQUENCE [LARGE SCALE GENOMIC DNA]</scope>
    <source>
        <strain evidence="5">Zn</strain>
    </source>
</reference>
<evidence type="ECO:0000259" key="3">
    <source>
        <dbReference type="Pfam" id="PF24883"/>
    </source>
</evidence>
<dbReference type="InterPro" id="IPR027417">
    <property type="entry name" value="P-loop_NTPase"/>
</dbReference>
<feature type="region of interest" description="Disordered" evidence="2">
    <location>
        <begin position="1"/>
        <end position="24"/>
    </location>
</feature>
<proteinExistence type="predicted"/>
<gene>
    <name evidence="4" type="ORF">OIDMADRAFT_46678</name>
</gene>
<dbReference type="PANTHER" id="PTHR10039:SF15">
    <property type="entry name" value="NACHT DOMAIN-CONTAINING PROTEIN"/>
    <property type="match status" value="1"/>
</dbReference>
<dbReference type="InterPro" id="IPR056884">
    <property type="entry name" value="NPHP3-like_N"/>
</dbReference>
<feature type="domain" description="Nephrocystin 3-like N-terminal" evidence="3">
    <location>
        <begin position="31"/>
        <end position="140"/>
    </location>
</feature>
<sequence length="588" mass="66020">MASLNSKKRAASPGEGSSQVAKEKKQRLLEQCEWIKSEPAWKTWIRPDNQKSPILWIHGPLGCGKTFLAHHIADSLQMTNDQPTTVTCFCDAYTSLESIFRSILAQLVREPKLGAITQSMVEESLKDVKEEATVSKLWAAFPRRTESKVRNYFKDCAEILIAAEKAKEDMQRFIDSEVQRYPNLVAFQDEIVSNVLEHSDGNFLCSALWIKALASTVNGNDLTSLDDFPTSYPDLDLRDHILRWVVAAIRPIGLTELANSSAVVTNSFIPNIESKAAEICASFVMAQDGVLKPIHYSFLVFLSGKHAGLDKIRNIGSEQANSEIARVCLTYLSHSAFRNFPKGPLNVADAASSHPFLEYATLYWVHHISKAVEYNLELQTLIKAFFSSSNAFIWLDVFLPAHLSRSLLPPPPGRTINSSRFFYVFTLKSRIVNYFSGEAKTEIDEQISSFLRKSYEDELQDARSQYGHESFPAVRRMMDLAEVYGWLSGLKPKATSLLEEALSISSTFSENESEFLYMDVQQALADDYKRGGKYKEAQALLEKLVATAEKLDAAGRRIMVALDSLGWVCMRLNQFPEAAAYLEQPSRS</sequence>
<feature type="compositionally biased region" description="Basic residues" evidence="2">
    <location>
        <begin position="1"/>
        <end position="10"/>
    </location>
</feature>
<dbReference type="SUPFAM" id="SSF48452">
    <property type="entry name" value="TPR-like"/>
    <property type="match status" value="1"/>
</dbReference>
<evidence type="ECO:0000256" key="1">
    <source>
        <dbReference type="ARBA" id="ARBA00022737"/>
    </source>
</evidence>
<dbReference type="InParanoid" id="A0A0C3HX02"/>
<keyword evidence="1" id="KW-0677">Repeat</keyword>
<evidence type="ECO:0000313" key="4">
    <source>
        <dbReference type="EMBL" id="KIN06747.1"/>
    </source>
</evidence>
<dbReference type="AlphaFoldDB" id="A0A0C3HX02"/>
<reference evidence="4 5" key="1">
    <citation type="submission" date="2014-04" db="EMBL/GenBank/DDBJ databases">
        <authorList>
            <consortium name="DOE Joint Genome Institute"/>
            <person name="Kuo A."/>
            <person name="Martino E."/>
            <person name="Perotto S."/>
            <person name="Kohler A."/>
            <person name="Nagy L.G."/>
            <person name="Floudas D."/>
            <person name="Copeland A."/>
            <person name="Barry K.W."/>
            <person name="Cichocki N."/>
            <person name="Veneault-Fourrey C."/>
            <person name="LaButti K."/>
            <person name="Lindquist E.A."/>
            <person name="Lipzen A."/>
            <person name="Lundell T."/>
            <person name="Morin E."/>
            <person name="Murat C."/>
            <person name="Sun H."/>
            <person name="Tunlid A."/>
            <person name="Henrissat B."/>
            <person name="Grigoriev I.V."/>
            <person name="Hibbett D.S."/>
            <person name="Martin F."/>
            <person name="Nordberg H.P."/>
            <person name="Cantor M.N."/>
            <person name="Hua S.X."/>
        </authorList>
    </citation>
    <scope>NUCLEOTIDE SEQUENCE [LARGE SCALE GENOMIC DNA]</scope>
    <source>
        <strain evidence="4 5">Zn</strain>
    </source>
</reference>
<name>A0A0C3HX02_OIDMZ</name>
<evidence type="ECO:0000313" key="5">
    <source>
        <dbReference type="Proteomes" id="UP000054321"/>
    </source>
</evidence>
<dbReference type="EMBL" id="KN832870">
    <property type="protein sequence ID" value="KIN06747.1"/>
    <property type="molecule type" value="Genomic_DNA"/>
</dbReference>
<protein>
    <recommendedName>
        <fullName evidence="3">Nephrocystin 3-like N-terminal domain-containing protein</fullName>
    </recommendedName>
</protein>
<dbReference type="STRING" id="913774.A0A0C3HX02"/>
<dbReference type="SUPFAM" id="SSF52540">
    <property type="entry name" value="P-loop containing nucleoside triphosphate hydrolases"/>
    <property type="match status" value="2"/>
</dbReference>
<dbReference type="Proteomes" id="UP000054321">
    <property type="component" value="Unassembled WGS sequence"/>
</dbReference>
<dbReference type="Gene3D" id="1.25.40.10">
    <property type="entry name" value="Tetratricopeptide repeat domain"/>
    <property type="match status" value="1"/>
</dbReference>
<dbReference type="OrthoDB" id="21416at2759"/>
<keyword evidence="5" id="KW-1185">Reference proteome</keyword>
<organism evidence="4 5">
    <name type="scientific">Oidiodendron maius (strain Zn)</name>
    <dbReference type="NCBI Taxonomy" id="913774"/>
    <lineage>
        <taxon>Eukaryota</taxon>
        <taxon>Fungi</taxon>
        <taxon>Dikarya</taxon>
        <taxon>Ascomycota</taxon>
        <taxon>Pezizomycotina</taxon>
        <taxon>Leotiomycetes</taxon>
        <taxon>Leotiomycetes incertae sedis</taxon>
        <taxon>Myxotrichaceae</taxon>
        <taxon>Oidiodendron</taxon>
    </lineage>
</organism>
<dbReference type="Pfam" id="PF24883">
    <property type="entry name" value="NPHP3_N"/>
    <property type="match status" value="1"/>
</dbReference>